<sequence length="271" mass="28848">MHWIIILTLLPAIFLHVDGASSRSSILYVDDEPAMTFHYTTDQPAHGNWIGVWKADDATWQEDEAARKRDSSVAWHYARGIDGEVRLPIKTTGKYKACLFSSSSSTPRTLAGPEEFELASDSPCNVATNPCEDGEKECFGDCISSADLCNGDAFGVCPWTRPSIWQGGVCCNGGADGTEGGDNCTPQIPPCNPKSGKDCFGKCIFKDDFCHPDAFGVCPAAKPSIWQGGVCCNGGTDGTQGGDNCSPQIPPCNPNSGKECSGKCISKDAEC</sequence>
<dbReference type="Proteomes" id="UP000031192">
    <property type="component" value="Unassembled WGS sequence"/>
</dbReference>
<dbReference type="OrthoDB" id="4941506at2759"/>
<keyword evidence="3" id="KW-1185">Reference proteome</keyword>
<name>A0A0B4GVE3_METGA</name>
<keyword evidence="1" id="KW-0732">Signal</keyword>
<dbReference type="HOGENOM" id="CLU_089711_0_0_1"/>
<feature type="signal peptide" evidence="1">
    <location>
        <begin position="1"/>
        <end position="19"/>
    </location>
</feature>
<comment type="caution">
    <text evidence="2">The sequence shown here is derived from an EMBL/GenBank/DDBJ whole genome shotgun (WGS) entry which is preliminary data.</text>
</comment>
<dbReference type="EMBL" id="AZNH01000144">
    <property type="protein sequence ID" value="KID81466.1"/>
    <property type="molecule type" value="Genomic_DNA"/>
</dbReference>
<dbReference type="AlphaFoldDB" id="A0A0B4GVE3"/>
<evidence type="ECO:0000313" key="3">
    <source>
        <dbReference type="Proteomes" id="UP000031192"/>
    </source>
</evidence>
<feature type="chain" id="PRO_5002089157" evidence="1">
    <location>
        <begin position="20"/>
        <end position="271"/>
    </location>
</feature>
<reference evidence="2 3" key="1">
    <citation type="journal article" date="2014" name="Proc. Natl. Acad. Sci. U.S.A.">
        <title>Trajectory and genomic determinants of fungal-pathogen speciation and host adaptation.</title>
        <authorList>
            <person name="Hu X."/>
            <person name="Xiao G."/>
            <person name="Zheng P."/>
            <person name="Shang Y."/>
            <person name="Su Y."/>
            <person name="Zhang X."/>
            <person name="Liu X."/>
            <person name="Zhan S."/>
            <person name="St Leger R.J."/>
            <person name="Wang C."/>
        </authorList>
    </citation>
    <scope>NUCLEOTIDE SEQUENCE [LARGE SCALE GENOMIC DNA]</scope>
    <source>
        <strain evidence="2 3">ARSEF 977</strain>
    </source>
</reference>
<gene>
    <name evidence="2" type="ORF">MGU_11178</name>
</gene>
<protein>
    <submittedName>
        <fullName evidence="2">Uncharacterized protein</fullName>
    </submittedName>
</protein>
<accession>A0A0B4GVE3</accession>
<organism evidence="2 3">
    <name type="scientific">Metarhizium guizhouense (strain ARSEF 977)</name>
    <dbReference type="NCBI Taxonomy" id="1276136"/>
    <lineage>
        <taxon>Eukaryota</taxon>
        <taxon>Fungi</taxon>
        <taxon>Dikarya</taxon>
        <taxon>Ascomycota</taxon>
        <taxon>Pezizomycotina</taxon>
        <taxon>Sordariomycetes</taxon>
        <taxon>Hypocreomycetidae</taxon>
        <taxon>Hypocreales</taxon>
        <taxon>Clavicipitaceae</taxon>
        <taxon>Metarhizium</taxon>
    </lineage>
</organism>
<evidence type="ECO:0000256" key="1">
    <source>
        <dbReference type="SAM" id="SignalP"/>
    </source>
</evidence>
<proteinExistence type="predicted"/>
<evidence type="ECO:0000313" key="2">
    <source>
        <dbReference type="EMBL" id="KID81466.1"/>
    </source>
</evidence>